<evidence type="ECO:0000313" key="2">
    <source>
        <dbReference type="EMBL" id="OQS02583.1"/>
    </source>
</evidence>
<dbReference type="Proteomes" id="UP000243217">
    <property type="component" value="Unassembled WGS sequence"/>
</dbReference>
<proteinExistence type="predicted"/>
<keyword evidence="3" id="KW-1185">Reference proteome</keyword>
<protein>
    <submittedName>
        <fullName evidence="2">Uncharacterized protein</fullName>
    </submittedName>
</protein>
<dbReference type="EMBL" id="JNBS01001109">
    <property type="protein sequence ID" value="OQS02583.1"/>
    <property type="molecule type" value="Genomic_DNA"/>
</dbReference>
<dbReference type="OrthoDB" id="77988at2759"/>
<sequence>MLSMDERSPQRWKRHLSEETLERNRQRSKLYYAANRAKVLAKLKSNYAEKRQRQVQEQCEKYRDFLTNYFTLDPIVSVPVTKVEEDNEETPNPLRLSYILN</sequence>
<gene>
    <name evidence="2" type="ORF">THRCLA_21379</name>
</gene>
<name>A0A1V9ZX36_9STRA</name>
<dbReference type="AlphaFoldDB" id="A0A1V9ZX36"/>
<organism evidence="2 3">
    <name type="scientific">Thraustotheca clavata</name>
    <dbReference type="NCBI Taxonomy" id="74557"/>
    <lineage>
        <taxon>Eukaryota</taxon>
        <taxon>Sar</taxon>
        <taxon>Stramenopiles</taxon>
        <taxon>Oomycota</taxon>
        <taxon>Saprolegniomycetes</taxon>
        <taxon>Saprolegniales</taxon>
        <taxon>Achlyaceae</taxon>
        <taxon>Thraustotheca</taxon>
    </lineage>
</organism>
<evidence type="ECO:0000313" key="3">
    <source>
        <dbReference type="Proteomes" id="UP000243217"/>
    </source>
</evidence>
<accession>A0A1V9ZX36</accession>
<comment type="caution">
    <text evidence="2">The sequence shown here is derived from an EMBL/GenBank/DDBJ whole genome shotgun (WGS) entry which is preliminary data.</text>
</comment>
<evidence type="ECO:0000256" key="1">
    <source>
        <dbReference type="SAM" id="MobiDB-lite"/>
    </source>
</evidence>
<reference evidence="2 3" key="1">
    <citation type="journal article" date="2014" name="Genome Biol. Evol.">
        <title>The secreted proteins of Achlya hypogyna and Thraustotheca clavata identify the ancestral oomycete secretome and reveal gene acquisitions by horizontal gene transfer.</title>
        <authorList>
            <person name="Misner I."/>
            <person name="Blouin N."/>
            <person name="Leonard G."/>
            <person name="Richards T.A."/>
            <person name="Lane C.E."/>
        </authorList>
    </citation>
    <scope>NUCLEOTIDE SEQUENCE [LARGE SCALE GENOMIC DNA]</scope>
    <source>
        <strain evidence="2 3">ATCC 34112</strain>
    </source>
</reference>
<feature type="region of interest" description="Disordered" evidence="1">
    <location>
        <begin position="1"/>
        <end position="23"/>
    </location>
</feature>